<dbReference type="CDD" id="cd02511">
    <property type="entry name" value="Beta4Glucosyltransferase"/>
    <property type="match status" value="1"/>
</dbReference>
<gene>
    <name evidence="2" type="ORF">METZ01_LOCUS324639</name>
</gene>
<dbReference type="PANTHER" id="PTHR43630:SF2">
    <property type="entry name" value="GLYCOSYLTRANSFERASE"/>
    <property type="match status" value="1"/>
</dbReference>
<protein>
    <recommendedName>
        <fullName evidence="1">Glycosyltransferase 2-like domain-containing protein</fullName>
    </recommendedName>
</protein>
<dbReference type="InterPro" id="IPR001173">
    <property type="entry name" value="Glyco_trans_2-like"/>
</dbReference>
<name>A0A382PGN2_9ZZZZ</name>
<feature type="non-terminal residue" evidence="2">
    <location>
        <position position="224"/>
    </location>
</feature>
<organism evidence="2">
    <name type="scientific">marine metagenome</name>
    <dbReference type="NCBI Taxonomy" id="408172"/>
    <lineage>
        <taxon>unclassified sequences</taxon>
        <taxon>metagenomes</taxon>
        <taxon>ecological metagenomes</taxon>
    </lineage>
</organism>
<evidence type="ECO:0000313" key="2">
    <source>
        <dbReference type="EMBL" id="SVC71785.1"/>
    </source>
</evidence>
<dbReference type="AlphaFoldDB" id="A0A382PGN2"/>
<evidence type="ECO:0000259" key="1">
    <source>
        <dbReference type="Pfam" id="PF00535"/>
    </source>
</evidence>
<proteinExistence type="predicted"/>
<accession>A0A382PGN2</accession>
<sequence>MIEQNPIDTPKIQLSLCMIVKNEEKNLGSCLDSIKDIVDEMIILDTGSSDNTVQIAKSFGAEIHNFEWCNDFSAARNESIKFARGKWILWMDADEQFDDKSKEELNSILKLSQHPMGVNITIRNLSSKNESYGTAFRLFSNHCNIHFKNIIHEQVSYSLKEMSAKIIDSNITIDHYGYDEDQYDQEEKRRRNLPLLLSMADKNPNDFFPQFLLGQHCSGDTNAQ</sequence>
<dbReference type="InterPro" id="IPR029044">
    <property type="entry name" value="Nucleotide-diphossugar_trans"/>
</dbReference>
<dbReference type="PANTHER" id="PTHR43630">
    <property type="entry name" value="POLY-BETA-1,6-N-ACETYL-D-GLUCOSAMINE SYNTHASE"/>
    <property type="match status" value="1"/>
</dbReference>
<dbReference type="SUPFAM" id="SSF53448">
    <property type="entry name" value="Nucleotide-diphospho-sugar transferases"/>
    <property type="match status" value="1"/>
</dbReference>
<reference evidence="2" key="1">
    <citation type="submission" date="2018-05" db="EMBL/GenBank/DDBJ databases">
        <authorList>
            <person name="Lanie J.A."/>
            <person name="Ng W.-L."/>
            <person name="Kazmierczak K.M."/>
            <person name="Andrzejewski T.M."/>
            <person name="Davidsen T.M."/>
            <person name="Wayne K.J."/>
            <person name="Tettelin H."/>
            <person name="Glass J.I."/>
            <person name="Rusch D."/>
            <person name="Podicherti R."/>
            <person name="Tsui H.-C.T."/>
            <person name="Winkler M.E."/>
        </authorList>
    </citation>
    <scope>NUCLEOTIDE SEQUENCE</scope>
</reference>
<dbReference type="Pfam" id="PF00535">
    <property type="entry name" value="Glycos_transf_2"/>
    <property type="match status" value="1"/>
</dbReference>
<dbReference type="EMBL" id="UINC01106844">
    <property type="protein sequence ID" value="SVC71785.1"/>
    <property type="molecule type" value="Genomic_DNA"/>
</dbReference>
<dbReference type="Gene3D" id="3.90.550.10">
    <property type="entry name" value="Spore Coat Polysaccharide Biosynthesis Protein SpsA, Chain A"/>
    <property type="match status" value="1"/>
</dbReference>
<feature type="domain" description="Glycosyltransferase 2-like" evidence="1">
    <location>
        <begin position="15"/>
        <end position="105"/>
    </location>
</feature>